<dbReference type="RefSeq" id="WP_382379504.1">
    <property type="nucleotide sequence ID" value="NZ_JBHRZI010000045.1"/>
</dbReference>
<keyword evidence="1" id="KW-1133">Transmembrane helix</keyword>
<evidence type="ECO:0000256" key="1">
    <source>
        <dbReference type="SAM" id="Phobius"/>
    </source>
</evidence>
<sequence length="142" mass="14397">MKLIQVLRDDRGSAAAELALVAPLMVLLLLFVVLCGRLATTQVRISDVAHQAVRAATAARTPAQASAAALATAEAALGAAGITCQSLSVLVDSGDLRPGATVTVTVSCVVGLQDLTVLGVPGSRTLSSSFSSVVDLWRGARS</sequence>
<feature type="transmembrane region" description="Helical" evidence="1">
    <location>
        <begin position="12"/>
        <end position="34"/>
    </location>
</feature>
<protein>
    <submittedName>
        <fullName evidence="3">TadE/TadG family type IV pilus assembly protein</fullName>
    </submittedName>
</protein>
<feature type="domain" description="TadE-like" evidence="2">
    <location>
        <begin position="12"/>
        <end position="54"/>
    </location>
</feature>
<accession>A0ABV8C8G2</accession>
<evidence type="ECO:0000259" key="2">
    <source>
        <dbReference type="Pfam" id="PF07811"/>
    </source>
</evidence>
<dbReference type="InterPro" id="IPR012495">
    <property type="entry name" value="TadE-like_dom"/>
</dbReference>
<dbReference type="Proteomes" id="UP001595690">
    <property type="component" value="Unassembled WGS sequence"/>
</dbReference>
<evidence type="ECO:0000313" key="4">
    <source>
        <dbReference type="Proteomes" id="UP001595690"/>
    </source>
</evidence>
<proteinExistence type="predicted"/>
<dbReference type="EMBL" id="JBHRZI010000045">
    <property type="protein sequence ID" value="MFC3898008.1"/>
    <property type="molecule type" value="Genomic_DNA"/>
</dbReference>
<organism evidence="3 4">
    <name type="scientific">Lentzea rhizosphaerae</name>
    <dbReference type="NCBI Taxonomy" id="2041025"/>
    <lineage>
        <taxon>Bacteria</taxon>
        <taxon>Bacillati</taxon>
        <taxon>Actinomycetota</taxon>
        <taxon>Actinomycetes</taxon>
        <taxon>Pseudonocardiales</taxon>
        <taxon>Pseudonocardiaceae</taxon>
        <taxon>Lentzea</taxon>
    </lineage>
</organism>
<gene>
    <name evidence="3" type="ORF">ACFOWZ_41630</name>
</gene>
<keyword evidence="1" id="KW-0812">Transmembrane</keyword>
<reference evidence="4" key="1">
    <citation type="journal article" date="2019" name="Int. J. Syst. Evol. Microbiol.">
        <title>The Global Catalogue of Microorganisms (GCM) 10K type strain sequencing project: providing services to taxonomists for standard genome sequencing and annotation.</title>
        <authorList>
            <consortium name="The Broad Institute Genomics Platform"/>
            <consortium name="The Broad Institute Genome Sequencing Center for Infectious Disease"/>
            <person name="Wu L."/>
            <person name="Ma J."/>
        </authorList>
    </citation>
    <scope>NUCLEOTIDE SEQUENCE [LARGE SCALE GENOMIC DNA]</scope>
    <source>
        <strain evidence="4">CGMCC 4.7405</strain>
    </source>
</reference>
<comment type="caution">
    <text evidence="3">The sequence shown here is derived from an EMBL/GenBank/DDBJ whole genome shotgun (WGS) entry which is preliminary data.</text>
</comment>
<evidence type="ECO:0000313" key="3">
    <source>
        <dbReference type="EMBL" id="MFC3898008.1"/>
    </source>
</evidence>
<keyword evidence="1" id="KW-0472">Membrane</keyword>
<name>A0ABV8C8G2_9PSEU</name>
<keyword evidence="4" id="KW-1185">Reference proteome</keyword>
<dbReference type="Pfam" id="PF07811">
    <property type="entry name" value="TadE"/>
    <property type="match status" value="1"/>
</dbReference>